<feature type="domain" description="Allophanate hydrolase C-terminal" evidence="1">
    <location>
        <begin position="38"/>
        <end position="157"/>
    </location>
</feature>
<dbReference type="AlphaFoldDB" id="A0A2I2KQN1"/>
<dbReference type="SUPFAM" id="SSF110857">
    <property type="entry name" value="Gamma-glutamyl cyclotransferase-like"/>
    <property type="match status" value="1"/>
</dbReference>
<dbReference type="RefSeq" id="WP_207770285.1">
    <property type="nucleotide sequence ID" value="NZ_FZMO01000126.1"/>
</dbReference>
<keyword evidence="3" id="KW-1185">Reference proteome</keyword>
<dbReference type="InterPro" id="IPR013024">
    <property type="entry name" value="GGCT-like"/>
</dbReference>
<evidence type="ECO:0000313" key="3">
    <source>
        <dbReference type="Proteomes" id="UP000234331"/>
    </source>
</evidence>
<dbReference type="Pfam" id="PF21986">
    <property type="entry name" value="AH_C"/>
    <property type="match status" value="1"/>
</dbReference>
<dbReference type="CDD" id="cd06661">
    <property type="entry name" value="GGCT_like"/>
    <property type="match status" value="1"/>
</dbReference>
<dbReference type="Gene3D" id="3.10.490.10">
    <property type="entry name" value="Gamma-glutamyl cyclotransferase-like"/>
    <property type="match status" value="1"/>
</dbReference>
<gene>
    <name evidence="2" type="ORF">FRACA_2110008</name>
</gene>
<organism evidence="2 3">
    <name type="scientific">Frankia canadensis</name>
    <dbReference type="NCBI Taxonomy" id="1836972"/>
    <lineage>
        <taxon>Bacteria</taxon>
        <taxon>Bacillati</taxon>
        <taxon>Actinomycetota</taxon>
        <taxon>Actinomycetes</taxon>
        <taxon>Frankiales</taxon>
        <taxon>Frankiaceae</taxon>
        <taxon>Frankia</taxon>
    </lineage>
</organism>
<accession>A0A2I2KQN1</accession>
<proteinExistence type="predicted"/>
<dbReference type="InterPro" id="IPR036568">
    <property type="entry name" value="GGCT-like_sf"/>
</dbReference>
<protein>
    <recommendedName>
        <fullName evidence="1">Allophanate hydrolase C-terminal domain-containing protein</fullName>
    </recommendedName>
</protein>
<reference evidence="2 3" key="1">
    <citation type="submission" date="2017-06" db="EMBL/GenBank/DDBJ databases">
        <authorList>
            <person name="Kim H.J."/>
            <person name="Triplett B.A."/>
        </authorList>
    </citation>
    <scope>NUCLEOTIDE SEQUENCE [LARGE SCALE GENOMIC DNA]</scope>
    <source>
        <strain evidence="2">FRACA_ARgP5</strain>
    </source>
</reference>
<dbReference type="EMBL" id="FZMO01000126">
    <property type="protein sequence ID" value="SNQ47975.1"/>
    <property type="molecule type" value="Genomic_DNA"/>
</dbReference>
<dbReference type="InterPro" id="IPR053844">
    <property type="entry name" value="AH_C"/>
</dbReference>
<evidence type="ECO:0000313" key="2">
    <source>
        <dbReference type="EMBL" id="SNQ47975.1"/>
    </source>
</evidence>
<sequence length="164" mass="17008">MNVVPTAAPDVMTADVVPADVVPASGGVSGGGLGAGPVRMFVNGQAMSGGSIHGPLAAARFLGRVHTAPRYRFWSFDDEFPGLEPVEVGGYAVPGELYEVSYAVLLDELLPLEPPELELTVIELADGSGSLSMRARAGTLAGRTEIRHAAGWLGYLADLGPPPR</sequence>
<evidence type="ECO:0000259" key="1">
    <source>
        <dbReference type="Pfam" id="PF21986"/>
    </source>
</evidence>
<name>A0A2I2KQN1_9ACTN</name>
<dbReference type="Proteomes" id="UP000234331">
    <property type="component" value="Unassembled WGS sequence"/>
</dbReference>